<dbReference type="NCBIfam" id="TIGR03356">
    <property type="entry name" value="BGL"/>
    <property type="match status" value="1"/>
</dbReference>
<dbReference type="AlphaFoldDB" id="A0A511JC74"/>
<evidence type="ECO:0000313" key="11">
    <source>
        <dbReference type="Proteomes" id="UP000321720"/>
    </source>
</evidence>
<dbReference type="FunFam" id="3.20.20.80:FF:000004">
    <property type="entry name" value="Beta-glucosidase 6-phospho-beta-glucosidase"/>
    <property type="match status" value="1"/>
</dbReference>
<evidence type="ECO:0000256" key="8">
    <source>
        <dbReference type="PIRSR" id="PIRSR617736-2"/>
    </source>
</evidence>
<comment type="catalytic activity">
    <reaction evidence="9">
        <text>Hydrolysis of terminal, non-reducing beta-D-glucosyl residues with release of beta-D-glucose.</text>
        <dbReference type="EC" id="3.2.1.21"/>
    </reaction>
</comment>
<evidence type="ECO:0000313" key="10">
    <source>
        <dbReference type="EMBL" id="GEL95585.1"/>
    </source>
</evidence>
<comment type="similarity">
    <text evidence="1 9">Belongs to the glycosyl hydrolase 1 family.</text>
</comment>
<dbReference type="Gene3D" id="3.20.20.80">
    <property type="entry name" value="Glycosidases"/>
    <property type="match status" value="1"/>
</dbReference>
<keyword evidence="4" id="KW-0119">Carbohydrate metabolism</keyword>
<feature type="binding site" evidence="8">
    <location>
        <position position="431"/>
    </location>
    <ligand>
        <name>substrate</name>
    </ligand>
</feature>
<evidence type="ECO:0000256" key="2">
    <source>
        <dbReference type="ARBA" id="ARBA00022801"/>
    </source>
</evidence>
<dbReference type="Proteomes" id="UP000321720">
    <property type="component" value="Unassembled WGS sequence"/>
</dbReference>
<organism evidence="10 11">
    <name type="scientific">Cellulomonas composti</name>
    <dbReference type="NCBI Taxonomy" id="266130"/>
    <lineage>
        <taxon>Bacteria</taxon>
        <taxon>Bacillati</taxon>
        <taxon>Actinomycetota</taxon>
        <taxon>Actinomycetes</taxon>
        <taxon>Micrococcales</taxon>
        <taxon>Cellulomonadaceae</taxon>
        <taxon>Cellulomonas</taxon>
    </lineage>
</organism>
<keyword evidence="6" id="KW-0624">Polysaccharide degradation</keyword>
<dbReference type="GO" id="GO:0030245">
    <property type="term" value="P:cellulose catabolic process"/>
    <property type="evidence" value="ECO:0007669"/>
    <property type="project" value="UniProtKB-KW"/>
</dbReference>
<dbReference type="PANTHER" id="PTHR10353">
    <property type="entry name" value="GLYCOSYL HYDROLASE"/>
    <property type="match status" value="1"/>
</dbReference>
<keyword evidence="11" id="KW-1185">Reference proteome</keyword>
<evidence type="ECO:0000256" key="6">
    <source>
        <dbReference type="ARBA" id="ARBA00023326"/>
    </source>
</evidence>
<proteinExistence type="inferred from homology"/>
<keyword evidence="2 9" id="KW-0378">Hydrolase</keyword>
<feature type="active site" description="Proton donor" evidence="7">
    <location>
        <position position="176"/>
    </location>
</feature>
<dbReference type="EC" id="3.2.1.21" evidence="9"/>
<evidence type="ECO:0000256" key="3">
    <source>
        <dbReference type="ARBA" id="ARBA00023001"/>
    </source>
</evidence>
<dbReference type="SUPFAM" id="SSF51445">
    <property type="entry name" value="(Trans)glycosidases"/>
    <property type="match status" value="1"/>
</dbReference>
<evidence type="ECO:0000256" key="7">
    <source>
        <dbReference type="PIRSR" id="PIRSR617736-1"/>
    </source>
</evidence>
<dbReference type="GO" id="GO:0005829">
    <property type="term" value="C:cytosol"/>
    <property type="evidence" value="ECO:0007669"/>
    <property type="project" value="TreeGrafter"/>
</dbReference>
<dbReference type="InterPro" id="IPR017736">
    <property type="entry name" value="Glyco_hydro_1_beta-glucosidase"/>
</dbReference>
<evidence type="ECO:0000256" key="9">
    <source>
        <dbReference type="RuleBase" id="RU361175"/>
    </source>
</evidence>
<accession>A0A511JC74</accession>
<feature type="active site" description="Nucleophile" evidence="7">
    <location>
        <position position="384"/>
    </location>
</feature>
<dbReference type="GO" id="GO:0008422">
    <property type="term" value="F:beta-glucosidase activity"/>
    <property type="evidence" value="ECO:0007669"/>
    <property type="project" value="UniProtKB-EC"/>
</dbReference>
<reference evidence="10 11" key="1">
    <citation type="submission" date="2019-07" db="EMBL/GenBank/DDBJ databases">
        <title>Whole genome shotgun sequence of Cellulomonas composti NBRC 100758.</title>
        <authorList>
            <person name="Hosoyama A."/>
            <person name="Uohara A."/>
            <person name="Ohji S."/>
            <person name="Ichikawa N."/>
        </authorList>
    </citation>
    <scope>NUCLEOTIDE SEQUENCE [LARGE SCALE GENOMIC DNA]</scope>
    <source>
        <strain evidence="10 11">NBRC 100758</strain>
    </source>
</reference>
<protein>
    <recommendedName>
        <fullName evidence="9">Beta-glucosidase</fullName>
        <ecNumber evidence="9">3.2.1.21</ecNumber>
    </recommendedName>
</protein>
<feature type="binding site" evidence="8">
    <location>
        <position position="307"/>
    </location>
    <ligand>
        <name>substrate</name>
    </ligand>
</feature>
<evidence type="ECO:0000256" key="1">
    <source>
        <dbReference type="ARBA" id="ARBA00010838"/>
    </source>
</evidence>
<dbReference type="Pfam" id="PF00232">
    <property type="entry name" value="Glyco_hydro_1"/>
    <property type="match status" value="1"/>
</dbReference>
<name>A0A511JC74_9CELL</name>
<keyword evidence="5 9" id="KW-0326">Glycosidase</keyword>
<dbReference type="PRINTS" id="PR00131">
    <property type="entry name" value="GLHYDRLASE1"/>
</dbReference>
<feature type="binding site" evidence="8">
    <location>
        <position position="175"/>
    </location>
    <ligand>
        <name>substrate</name>
    </ligand>
</feature>
<evidence type="ECO:0000256" key="4">
    <source>
        <dbReference type="ARBA" id="ARBA00023277"/>
    </source>
</evidence>
<dbReference type="OrthoDB" id="9765195at2"/>
<dbReference type="PANTHER" id="PTHR10353:SF36">
    <property type="entry name" value="LP05116P"/>
    <property type="match status" value="1"/>
</dbReference>
<dbReference type="EMBL" id="BJWG01000010">
    <property type="protein sequence ID" value="GEL95585.1"/>
    <property type="molecule type" value="Genomic_DNA"/>
</dbReference>
<dbReference type="InterPro" id="IPR017853">
    <property type="entry name" value="GH"/>
</dbReference>
<feature type="binding site" evidence="8">
    <location>
        <begin position="438"/>
        <end position="439"/>
    </location>
    <ligand>
        <name>substrate</name>
    </ligand>
</feature>
<gene>
    <name evidence="10" type="ORF">CCO02nite_22430</name>
</gene>
<sequence length="486" mass="53397">MTSPRTTGSRPSGRTFPADLLWGSATAAYQIEGAHDEDGRLPSIWDTFSRTPGKVLDGDTGDVAVDHYHRVPQDVAIMKELGLQAYRFSIAWPRVRPTGSGEFNQAGLDFYSDLVDRLIDAGIAPVATLYHWDLPQALEDEGGWSNRETAYRFGEYARKVAEVLGDRVTLWTTLNEPWCTAFLGYGSGVHAPGVTDAEQALRAVHHLNLAHGLAARAIKDVLGPDTPVSITLNLHVTRAASDEPADLEAKRRIDTIANEVFLRPVVEGVYPEQVFADTAHITDWSFVQDGDLDLIRVPLGILGVNYYATGLVRAGTPAVGDGTPGPDGHRSSEHSPWIGADAVEWLPLPGPHTAMGWNIEPDGLVELLVGLHERYPDLPLAVTENGAAFHDEVSPDGRVHDPERIAYLHDHIDAVGEALDRGVDVRGYFVWSLLDNFEWAYGFDRRFGIVRVDYDTQARTVKDSGRWYAELVRTRTVPTVEAAATL</sequence>
<feature type="binding site" evidence="8">
    <location>
        <position position="30"/>
    </location>
    <ligand>
        <name>substrate</name>
    </ligand>
</feature>
<comment type="caution">
    <text evidence="10">The sequence shown here is derived from an EMBL/GenBank/DDBJ whole genome shotgun (WGS) entry which is preliminary data.</text>
</comment>
<dbReference type="InterPro" id="IPR001360">
    <property type="entry name" value="Glyco_hydro_1"/>
</dbReference>
<keyword evidence="3" id="KW-0136">Cellulose degradation</keyword>
<dbReference type="RefSeq" id="WP_146843231.1">
    <property type="nucleotide sequence ID" value="NZ_BJWG01000010.1"/>
</dbReference>
<feature type="binding site" evidence="8">
    <location>
        <position position="131"/>
    </location>
    <ligand>
        <name>substrate</name>
    </ligand>
</feature>
<evidence type="ECO:0000256" key="5">
    <source>
        <dbReference type="ARBA" id="ARBA00023295"/>
    </source>
</evidence>